<dbReference type="AlphaFoldDB" id="A0A5B7JIM3"/>
<organism evidence="2 3">
    <name type="scientific">Portunus trituberculatus</name>
    <name type="common">Swimming crab</name>
    <name type="synonym">Neptunus trituberculatus</name>
    <dbReference type="NCBI Taxonomy" id="210409"/>
    <lineage>
        <taxon>Eukaryota</taxon>
        <taxon>Metazoa</taxon>
        <taxon>Ecdysozoa</taxon>
        <taxon>Arthropoda</taxon>
        <taxon>Crustacea</taxon>
        <taxon>Multicrustacea</taxon>
        <taxon>Malacostraca</taxon>
        <taxon>Eumalacostraca</taxon>
        <taxon>Eucarida</taxon>
        <taxon>Decapoda</taxon>
        <taxon>Pleocyemata</taxon>
        <taxon>Brachyura</taxon>
        <taxon>Eubrachyura</taxon>
        <taxon>Portunoidea</taxon>
        <taxon>Portunidae</taxon>
        <taxon>Portuninae</taxon>
        <taxon>Portunus</taxon>
    </lineage>
</organism>
<dbReference type="EMBL" id="VSRR010092737">
    <property type="protein sequence ID" value="MPC92848.1"/>
    <property type="molecule type" value="Genomic_DNA"/>
</dbReference>
<gene>
    <name evidence="2" type="ORF">E2C01_087959</name>
</gene>
<comment type="caution">
    <text evidence="2">The sequence shown here is derived from an EMBL/GenBank/DDBJ whole genome shotgun (WGS) entry which is preliminary data.</text>
</comment>
<accession>A0A5B7JIM3</accession>
<protein>
    <submittedName>
        <fullName evidence="2">Uncharacterized protein</fullName>
    </submittedName>
</protein>
<evidence type="ECO:0000313" key="2">
    <source>
        <dbReference type="EMBL" id="MPC92848.1"/>
    </source>
</evidence>
<evidence type="ECO:0000256" key="1">
    <source>
        <dbReference type="SAM" id="MobiDB-lite"/>
    </source>
</evidence>
<sequence>MLDSPPQWVGSAACAPHPRATPPFPHPNAAPAPTRRPTLGTGVKGRNMCARPSPPSEGSRGKCGVRRVTAWGGGVTCALFSDPTPAFVILVFGGQYMCHDYKEPRVTLTEVQSVRRLRQRLVCVPY</sequence>
<dbReference type="Proteomes" id="UP000324222">
    <property type="component" value="Unassembled WGS sequence"/>
</dbReference>
<proteinExistence type="predicted"/>
<name>A0A5B7JIM3_PORTR</name>
<evidence type="ECO:0000313" key="3">
    <source>
        <dbReference type="Proteomes" id="UP000324222"/>
    </source>
</evidence>
<feature type="region of interest" description="Disordered" evidence="1">
    <location>
        <begin position="1"/>
        <end position="63"/>
    </location>
</feature>
<reference evidence="2 3" key="1">
    <citation type="submission" date="2019-05" db="EMBL/GenBank/DDBJ databases">
        <title>Another draft genome of Portunus trituberculatus and its Hox gene families provides insights of decapod evolution.</title>
        <authorList>
            <person name="Jeong J.-H."/>
            <person name="Song I."/>
            <person name="Kim S."/>
            <person name="Choi T."/>
            <person name="Kim D."/>
            <person name="Ryu S."/>
            <person name="Kim W."/>
        </authorList>
    </citation>
    <scope>NUCLEOTIDE SEQUENCE [LARGE SCALE GENOMIC DNA]</scope>
    <source>
        <tissue evidence="2">Muscle</tissue>
    </source>
</reference>
<feature type="compositionally biased region" description="Pro residues" evidence="1">
    <location>
        <begin position="19"/>
        <end position="30"/>
    </location>
</feature>
<keyword evidence="3" id="KW-1185">Reference proteome</keyword>